<evidence type="ECO:0000259" key="6">
    <source>
        <dbReference type="Pfam" id="PF07731"/>
    </source>
</evidence>
<dbReference type="EMBL" id="CAJNOQ010010664">
    <property type="protein sequence ID" value="CAF1257820.1"/>
    <property type="molecule type" value="Genomic_DNA"/>
</dbReference>
<dbReference type="Proteomes" id="UP000663829">
    <property type="component" value="Unassembled WGS sequence"/>
</dbReference>
<dbReference type="Pfam" id="PF07731">
    <property type="entry name" value="Cu-oxidase_2"/>
    <property type="match status" value="1"/>
</dbReference>
<feature type="domain" description="Plastocyanin-like" evidence="5">
    <location>
        <begin position="42"/>
        <end position="175"/>
    </location>
</feature>
<keyword evidence="2" id="KW-0479">Metal-binding</keyword>
<accession>A0A815AHK0</accession>
<evidence type="ECO:0000256" key="3">
    <source>
        <dbReference type="ARBA" id="ARBA00023002"/>
    </source>
</evidence>
<dbReference type="Proteomes" id="UP000682733">
    <property type="component" value="Unassembled WGS sequence"/>
</dbReference>
<feature type="domain" description="Plastocyanin-like" evidence="6">
    <location>
        <begin position="278"/>
        <end position="395"/>
    </location>
</feature>
<dbReference type="PANTHER" id="PTHR11709:SF394">
    <property type="entry name" value="FI03373P-RELATED"/>
    <property type="match status" value="1"/>
</dbReference>
<dbReference type="Pfam" id="PF00394">
    <property type="entry name" value="Cu-oxidase"/>
    <property type="match status" value="1"/>
</dbReference>
<dbReference type="SUPFAM" id="SSF49503">
    <property type="entry name" value="Cupredoxins"/>
    <property type="match status" value="2"/>
</dbReference>
<keyword evidence="11" id="KW-1185">Reference proteome</keyword>
<gene>
    <name evidence="8" type="ORF">GPM918_LOCUS26452</name>
    <name evidence="7" type="ORF">OVA965_LOCUS16895</name>
    <name evidence="10" type="ORF">SRO942_LOCUS26611</name>
    <name evidence="9" type="ORF">TMI583_LOCUS16907</name>
</gene>
<evidence type="ECO:0000313" key="10">
    <source>
        <dbReference type="EMBL" id="CAF4032558.1"/>
    </source>
</evidence>
<evidence type="ECO:0000256" key="4">
    <source>
        <dbReference type="ARBA" id="ARBA00023008"/>
    </source>
</evidence>
<sequence length="397" mass="44812">MSLCLLLFSEQHGLCVESGQFYPNSVQSLINDTNIDYFEAVDGSRAAEAIVDSILINGRGIYFDRLANYSSTTPLERLSVSVNQTYRLRLINGGSVFSLRFSIDMHSLEVIESDGLPFEQSIVVDQIIVGLGERFDLLINTTNINPNSNYMIRVDTLDKNNNPRWHGRAILEYSNNNIDVEQEESFISKNCSKQYPCRILNCPFTQYGSDKDSFICLTYSNMTTSSIHIDKNLVQLETTNITLRKTISLTHVEPSLSTQMSGYEAINWIGMKLPILTQPILFDPIEARNQFTCTNTLLLSETNGEKCYHHVVLKLNDTIEFLVINHDDDQHPMHLHGHYFHVVEQGLAELNETSGIYVSNNPNVECDEHAQCQYKANISTNNNVLLVKDTVQVAKGG</sequence>
<dbReference type="EMBL" id="CAJOBA010007972">
    <property type="protein sequence ID" value="CAF3816972.1"/>
    <property type="molecule type" value="Genomic_DNA"/>
</dbReference>
<comment type="caution">
    <text evidence="8">The sequence shown here is derived from an EMBL/GenBank/DDBJ whole genome shotgun (WGS) entry which is preliminary data.</text>
</comment>
<dbReference type="FunFam" id="2.60.40.420:FF:000045">
    <property type="entry name" value="Laccase 2"/>
    <property type="match status" value="1"/>
</dbReference>
<evidence type="ECO:0000256" key="1">
    <source>
        <dbReference type="ARBA" id="ARBA00010609"/>
    </source>
</evidence>
<dbReference type="InterPro" id="IPR011706">
    <property type="entry name" value="Cu-oxidase_C"/>
</dbReference>
<organism evidence="8 11">
    <name type="scientific">Didymodactylos carnosus</name>
    <dbReference type="NCBI Taxonomy" id="1234261"/>
    <lineage>
        <taxon>Eukaryota</taxon>
        <taxon>Metazoa</taxon>
        <taxon>Spiralia</taxon>
        <taxon>Gnathifera</taxon>
        <taxon>Rotifera</taxon>
        <taxon>Eurotatoria</taxon>
        <taxon>Bdelloidea</taxon>
        <taxon>Philodinida</taxon>
        <taxon>Philodinidae</taxon>
        <taxon>Didymodactylos</taxon>
    </lineage>
</organism>
<keyword evidence="3" id="KW-0560">Oxidoreductase</keyword>
<proteinExistence type="inferred from homology"/>
<dbReference type="InterPro" id="IPR008972">
    <property type="entry name" value="Cupredoxin"/>
</dbReference>
<protein>
    <submittedName>
        <fullName evidence="8">Uncharacterized protein</fullName>
    </submittedName>
</protein>
<evidence type="ECO:0000313" key="7">
    <source>
        <dbReference type="EMBL" id="CAF1050104.1"/>
    </source>
</evidence>
<name>A0A815AHK0_9BILA</name>
<dbReference type="InterPro" id="IPR001117">
    <property type="entry name" value="Cu-oxidase_2nd"/>
</dbReference>
<evidence type="ECO:0000313" key="9">
    <source>
        <dbReference type="EMBL" id="CAF3816972.1"/>
    </source>
</evidence>
<dbReference type="PANTHER" id="PTHR11709">
    <property type="entry name" value="MULTI-COPPER OXIDASE"/>
    <property type="match status" value="1"/>
</dbReference>
<dbReference type="GO" id="GO:0016491">
    <property type="term" value="F:oxidoreductase activity"/>
    <property type="evidence" value="ECO:0007669"/>
    <property type="project" value="UniProtKB-KW"/>
</dbReference>
<dbReference type="InterPro" id="IPR045087">
    <property type="entry name" value="Cu-oxidase_fam"/>
</dbReference>
<dbReference type="GO" id="GO:0005507">
    <property type="term" value="F:copper ion binding"/>
    <property type="evidence" value="ECO:0007669"/>
    <property type="project" value="InterPro"/>
</dbReference>
<dbReference type="Gene3D" id="2.60.40.420">
    <property type="entry name" value="Cupredoxins - blue copper proteins"/>
    <property type="match status" value="2"/>
</dbReference>
<comment type="similarity">
    <text evidence="1">Belongs to the multicopper oxidase family.</text>
</comment>
<evidence type="ECO:0000313" key="8">
    <source>
        <dbReference type="EMBL" id="CAF1257820.1"/>
    </source>
</evidence>
<dbReference type="EMBL" id="CAJOBC010017381">
    <property type="protein sequence ID" value="CAF4032558.1"/>
    <property type="molecule type" value="Genomic_DNA"/>
</dbReference>
<dbReference type="Proteomes" id="UP000677228">
    <property type="component" value="Unassembled WGS sequence"/>
</dbReference>
<keyword evidence="4" id="KW-0186">Copper</keyword>
<dbReference type="EMBL" id="CAJNOK010007959">
    <property type="protein sequence ID" value="CAF1050104.1"/>
    <property type="molecule type" value="Genomic_DNA"/>
</dbReference>
<evidence type="ECO:0000259" key="5">
    <source>
        <dbReference type="Pfam" id="PF00394"/>
    </source>
</evidence>
<dbReference type="Proteomes" id="UP000681722">
    <property type="component" value="Unassembled WGS sequence"/>
</dbReference>
<dbReference type="AlphaFoldDB" id="A0A815AHK0"/>
<evidence type="ECO:0000313" key="11">
    <source>
        <dbReference type="Proteomes" id="UP000663829"/>
    </source>
</evidence>
<reference evidence="8" key="1">
    <citation type="submission" date="2021-02" db="EMBL/GenBank/DDBJ databases">
        <authorList>
            <person name="Nowell W R."/>
        </authorList>
    </citation>
    <scope>NUCLEOTIDE SEQUENCE</scope>
</reference>
<evidence type="ECO:0000256" key="2">
    <source>
        <dbReference type="ARBA" id="ARBA00022723"/>
    </source>
</evidence>
<dbReference type="OrthoDB" id="2121828at2759"/>